<dbReference type="AlphaFoldDB" id="A0A396J979"/>
<keyword evidence="1" id="KW-0472">Membrane</keyword>
<feature type="transmembrane region" description="Helical" evidence="1">
    <location>
        <begin position="12"/>
        <end position="28"/>
    </location>
</feature>
<keyword evidence="1" id="KW-1133">Transmembrane helix</keyword>
<organism evidence="3">
    <name type="scientific">Medicago truncatula</name>
    <name type="common">Barrel medic</name>
    <name type="synonym">Medicago tribuloides</name>
    <dbReference type="NCBI Taxonomy" id="3880"/>
    <lineage>
        <taxon>Eukaryota</taxon>
        <taxon>Viridiplantae</taxon>
        <taxon>Streptophyta</taxon>
        <taxon>Embryophyta</taxon>
        <taxon>Tracheophyta</taxon>
        <taxon>Spermatophyta</taxon>
        <taxon>Magnoliopsida</taxon>
        <taxon>eudicotyledons</taxon>
        <taxon>Gunneridae</taxon>
        <taxon>Pentapetalae</taxon>
        <taxon>rosids</taxon>
        <taxon>fabids</taxon>
        <taxon>Fabales</taxon>
        <taxon>Fabaceae</taxon>
        <taxon>Papilionoideae</taxon>
        <taxon>50 kb inversion clade</taxon>
        <taxon>NPAAA clade</taxon>
        <taxon>Hologalegina</taxon>
        <taxon>IRL clade</taxon>
        <taxon>Trifolieae</taxon>
        <taxon>Medicago</taxon>
    </lineage>
</organism>
<evidence type="ECO:0000256" key="1">
    <source>
        <dbReference type="SAM" id="Phobius"/>
    </source>
</evidence>
<dbReference type="Pfam" id="PF07127">
    <property type="entry name" value="Nodulin_late"/>
    <property type="match status" value="1"/>
</dbReference>
<dbReference type="EMBL" id="PSQE01000002">
    <property type="protein sequence ID" value="RHN74826.1"/>
    <property type="molecule type" value="Genomic_DNA"/>
</dbReference>
<reference evidence="3" key="1">
    <citation type="journal article" date="2018" name="Nat. Plants">
        <title>Whole-genome landscape of Medicago truncatula symbiotic genes.</title>
        <authorList>
            <person name="Pecrix Y."/>
            <person name="Gamas P."/>
            <person name="Carrere S."/>
        </authorList>
    </citation>
    <scope>NUCLEOTIDE SEQUENCE</scope>
    <source>
        <tissue evidence="3">Leaves</tissue>
    </source>
</reference>
<comment type="caution">
    <text evidence="3">The sequence shown here is derived from an EMBL/GenBank/DDBJ whole genome shotgun (WGS) entry which is preliminary data.</text>
</comment>
<protein>
    <submittedName>
        <fullName evidence="3">Putative Late nodulin</fullName>
    </submittedName>
</protein>
<feature type="domain" description="Late nodulin" evidence="2">
    <location>
        <begin position="7"/>
        <end position="65"/>
    </location>
</feature>
<accession>A0A396J979</accession>
<keyword evidence="1" id="KW-0812">Transmembrane</keyword>
<dbReference type="GO" id="GO:0046872">
    <property type="term" value="F:metal ion binding"/>
    <property type="evidence" value="ECO:0007669"/>
    <property type="project" value="InterPro"/>
</dbReference>
<gene>
    <name evidence="3" type="ORF">MtrunA17_Chr2g0314521</name>
</gene>
<evidence type="ECO:0000313" key="3">
    <source>
        <dbReference type="EMBL" id="RHN74826.1"/>
    </source>
</evidence>
<dbReference type="Proteomes" id="UP000265566">
    <property type="component" value="Chromosome 2"/>
</dbReference>
<sequence>MQRRKNMAQIQYMFYVFIIILFVFFIPTKSTIRALRMAPCKARADCSKLMCELPKISWCFHGYCECVQV</sequence>
<evidence type="ECO:0000259" key="2">
    <source>
        <dbReference type="Pfam" id="PF07127"/>
    </source>
</evidence>
<proteinExistence type="predicted"/>
<dbReference type="InterPro" id="IPR009810">
    <property type="entry name" value="Nodulin_late_dom"/>
</dbReference>
<dbReference type="Gramene" id="rna10948">
    <property type="protein sequence ID" value="RHN74826.1"/>
    <property type="gene ID" value="gene10948"/>
</dbReference>
<name>A0A396J979_MEDTR</name>